<dbReference type="OrthoDB" id="9811471at2"/>
<dbReference type="NCBIfam" id="TIGR02713">
    <property type="entry name" value="allophanate_hyd"/>
    <property type="match status" value="1"/>
</dbReference>
<accession>A0A370L3C0</accession>
<dbReference type="Proteomes" id="UP000255207">
    <property type="component" value="Unassembled WGS sequence"/>
</dbReference>
<keyword evidence="4" id="KW-1185">Reference proteome</keyword>
<dbReference type="SUPFAM" id="SSF75304">
    <property type="entry name" value="Amidase signature (AS) enzymes"/>
    <property type="match status" value="1"/>
</dbReference>
<dbReference type="Gene3D" id="3.10.490.10">
    <property type="entry name" value="Gamma-glutamyl cyclotransferase-like"/>
    <property type="match status" value="1"/>
</dbReference>
<dbReference type="PANTHER" id="PTHR11895:SF169">
    <property type="entry name" value="GLUTAMYL-TRNA(GLN) AMIDOTRANSFERASE"/>
    <property type="match status" value="1"/>
</dbReference>
<dbReference type="EMBL" id="QQTP01000009">
    <property type="protein sequence ID" value="RDJ22932.1"/>
    <property type="molecule type" value="Genomic_DNA"/>
</dbReference>
<organism evidence="3 4">
    <name type="scientific">Bosea caraganae</name>
    <dbReference type="NCBI Taxonomy" id="2763117"/>
    <lineage>
        <taxon>Bacteria</taxon>
        <taxon>Pseudomonadati</taxon>
        <taxon>Pseudomonadota</taxon>
        <taxon>Alphaproteobacteria</taxon>
        <taxon>Hyphomicrobiales</taxon>
        <taxon>Boseaceae</taxon>
        <taxon>Bosea</taxon>
    </lineage>
</organism>
<dbReference type="InterPro" id="IPR036928">
    <property type="entry name" value="AS_sf"/>
</dbReference>
<dbReference type="InterPro" id="IPR053844">
    <property type="entry name" value="AH_C"/>
</dbReference>
<dbReference type="PANTHER" id="PTHR11895">
    <property type="entry name" value="TRANSAMIDASE"/>
    <property type="match status" value="1"/>
</dbReference>
<protein>
    <submittedName>
        <fullName evidence="3">Allophanate hydrolase</fullName>
        <ecNumber evidence="3">3.5.1.54</ecNumber>
    </submittedName>
</protein>
<dbReference type="Gene3D" id="1.20.58.1700">
    <property type="match status" value="1"/>
</dbReference>
<name>A0A370L3C0_9HYPH</name>
<feature type="domain" description="Allophanate hydrolase C-terminal" evidence="2">
    <location>
        <begin position="479"/>
        <end position="602"/>
    </location>
</feature>
<dbReference type="AlphaFoldDB" id="A0A370L3C0"/>
<gene>
    <name evidence="3" type="primary">atzF</name>
    <name evidence="3" type="ORF">DWE98_17345</name>
</gene>
<evidence type="ECO:0000259" key="2">
    <source>
        <dbReference type="Pfam" id="PF21986"/>
    </source>
</evidence>
<evidence type="ECO:0000313" key="4">
    <source>
        <dbReference type="Proteomes" id="UP000255207"/>
    </source>
</evidence>
<reference evidence="4" key="1">
    <citation type="submission" date="2018-07" db="EMBL/GenBank/DDBJ databases">
        <authorList>
            <person name="Safronova V.I."/>
            <person name="Chirak E.R."/>
            <person name="Sazanova A.L."/>
        </authorList>
    </citation>
    <scope>NUCLEOTIDE SEQUENCE [LARGE SCALE GENOMIC DNA]</scope>
    <source>
        <strain evidence="4">RCAM04685</strain>
    </source>
</reference>
<dbReference type="Gene3D" id="3.90.1300.10">
    <property type="entry name" value="Amidase signature (AS) domain"/>
    <property type="match status" value="1"/>
</dbReference>
<dbReference type="Pfam" id="PF01425">
    <property type="entry name" value="Amidase"/>
    <property type="match status" value="1"/>
</dbReference>
<dbReference type="Pfam" id="PF21986">
    <property type="entry name" value="AH_C"/>
    <property type="match status" value="1"/>
</dbReference>
<dbReference type="InterPro" id="IPR023631">
    <property type="entry name" value="Amidase_dom"/>
</dbReference>
<proteinExistence type="predicted"/>
<dbReference type="GO" id="GO:0004039">
    <property type="term" value="F:allophanate hydrolase activity"/>
    <property type="evidence" value="ECO:0007669"/>
    <property type="project" value="UniProtKB-EC"/>
</dbReference>
<dbReference type="InterPro" id="IPR014085">
    <property type="entry name" value="Allophanate_hydrolase"/>
</dbReference>
<sequence>MHALSPGKPTVPTLTSILSAHLDGSRSIPETIAACYARLREHGDDAIFISLKPEAEALAEALRLQDEGPRGRSLWGVPVAVKDNIDVAGLPTTAACPAFAYEPKRDASAVARLRAAGAIIIGKTNLDQFATGLNGTRSPYGVPRNALRPDLVPGGSSSGSASAVAAGIVPVALGTDTAGSGRVPAGLQNLVGLKPSLGLVPSAGVVPACRTLDCISVFALTVEDAWLALEAMAGLDAEDPFSRTLPLGRLGAAPPHLRIGVPRPADRDFDGDAGAARSFEVAVECARTLGAEIVPLDMTPLYEVARLLYDGPWVAERWLAIRELLERDPEAILPVTRQIIAGKPLPSAADAFSARYHLAELALAANAALKGLDALMVPTAPRAVTLAEMAADPIGANSMLGRYTNFVNLLDLCALALPVTLASDGLAAGITLIAPAGRDAALASIGRALHAASGLPLGATGSPQPALTSRPVTAPVGMIEVAVVGAHLSGMPLNGELTGLGGVFLRSTATTAAYRLFALPGGPPARPGLLRVHEGDGAPIALEVWALSPEGFGKLVAGIPSPLGIATLALADGTRVKGFIVEAAAVAEARDVTHYGGWRAFCASLKSSAA</sequence>
<evidence type="ECO:0000259" key="1">
    <source>
        <dbReference type="Pfam" id="PF01425"/>
    </source>
</evidence>
<dbReference type="EC" id="3.5.1.54" evidence="3"/>
<dbReference type="NCBIfam" id="NF006043">
    <property type="entry name" value="PRK08186.1"/>
    <property type="match status" value="1"/>
</dbReference>
<keyword evidence="3" id="KW-0378">Hydrolase</keyword>
<dbReference type="InterPro" id="IPR000120">
    <property type="entry name" value="Amidase"/>
</dbReference>
<comment type="caution">
    <text evidence="3">The sequence shown here is derived from an EMBL/GenBank/DDBJ whole genome shotgun (WGS) entry which is preliminary data.</text>
</comment>
<feature type="domain" description="Amidase" evidence="1">
    <location>
        <begin position="31"/>
        <end position="442"/>
    </location>
</feature>
<evidence type="ECO:0000313" key="3">
    <source>
        <dbReference type="EMBL" id="RDJ22932.1"/>
    </source>
</evidence>